<protein>
    <recommendedName>
        <fullName evidence="4">O-antigen ligase-like membrane protein</fullName>
    </recommendedName>
</protein>
<evidence type="ECO:0000313" key="2">
    <source>
        <dbReference type="EMBL" id="KIH71423.1"/>
    </source>
</evidence>
<feature type="transmembrane region" description="Helical" evidence="1">
    <location>
        <begin position="50"/>
        <end position="69"/>
    </location>
</feature>
<keyword evidence="1" id="KW-1133">Transmembrane helix</keyword>
<sequence>MNILFLVYLLVSPFYFFSSGLPQIADFIMLIFSVIVFLKYGFHKNNIIKLFGIFTLYVVIINSIYYIWYQEFSSININLFYLYNYLAMLASYSFFKEINEVDLKKVYNAAIISLVIQFALLVTLESSSMRAVIFFNNPNQLAYFSLSMITLVVLLSFSLRLSIFQHFFPYIIVFPLIFMSGSRGAFFAIVFLLISHYLLVKFSWKKVIILLFTSGFIYTLITFRNYIFMISPELFNIYNRLFMKYDRDDILLSDRGYSRIIENSEFWIFGAGEGYSNRLNYSLELHSLFGTIFFSYGIIGAVVFLLSFVRISFMMKSHLILLGGIAIYNISHNGIRSTLVWIIISFILVAYKKERK</sequence>
<organism evidence="2 3">
    <name type="scientific">Salinicoccus roseus</name>
    <dbReference type="NCBI Taxonomy" id="45670"/>
    <lineage>
        <taxon>Bacteria</taxon>
        <taxon>Bacillati</taxon>
        <taxon>Bacillota</taxon>
        <taxon>Bacilli</taxon>
        <taxon>Bacillales</taxon>
        <taxon>Staphylococcaceae</taxon>
        <taxon>Salinicoccus</taxon>
    </lineage>
</organism>
<feature type="transmembrane region" description="Helical" evidence="1">
    <location>
        <begin position="170"/>
        <end position="195"/>
    </location>
</feature>
<evidence type="ECO:0008006" key="4">
    <source>
        <dbReference type="Google" id="ProtNLM"/>
    </source>
</evidence>
<feature type="transmembrane region" description="Helical" evidence="1">
    <location>
        <begin position="207"/>
        <end position="227"/>
    </location>
</feature>
<gene>
    <name evidence="2" type="ORF">SN16_01685</name>
</gene>
<dbReference type="AlphaFoldDB" id="A0A0C2DN69"/>
<name>A0A0C2DN69_9STAP</name>
<feature type="transmembrane region" description="Helical" evidence="1">
    <location>
        <begin position="333"/>
        <end position="351"/>
    </location>
</feature>
<proteinExistence type="predicted"/>
<feature type="transmembrane region" description="Helical" evidence="1">
    <location>
        <begin position="106"/>
        <end position="124"/>
    </location>
</feature>
<evidence type="ECO:0000313" key="3">
    <source>
        <dbReference type="Proteomes" id="UP000031546"/>
    </source>
</evidence>
<comment type="caution">
    <text evidence="2">The sequence shown here is derived from an EMBL/GenBank/DDBJ whole genome shotgun (WGS) entry which is preliminary data.</text>
</comment>
<dbReference type="Proteomes" id="UP000031546">
    <property type="component" value="Unassembled WGS sequence"/>
</dbReference>
<keyword evidence="1" id="KW-0812">Transmembrane</keyword>
<feature type="transmembrane region" description="Helical" evidence="1">
    <location>
        <begin position="20"/>
        <end position="38"/>
    </location>
</feature>
<evidence type="ECO:0000256" key="1">
    <source>
        <dbReference type="SAM" id="Phobius"/>
    </source>
</evidence>
<keyword evidence="1" id="KW-0472">Membrane</keyword>
<accession>A0A0C2DN69</accession>
<feature type="transmembrane region" description="Helical" evidence="1">
    <location>
        <begin position="288"/>
        <end position="313"/>
    </location>
</feature>
<feature type="transmembrane region" description="Helical" evidence="1">
    <location>
        <begin position="75"/>
        <end position="94"/>
    </location>
</feature>
<dbReference type="EMBL" id="JXII01000002">
    <property type="protein sequence ID" value="KIH71423.1"/>
    <property type="molecule type" value="Genomic_DNA"/>
</dbReference>
<reference evidence="2 3" key="1">
    <citation type="submission" date="2015-01" db="EMBL/GenBank/DDBJ databases">
        <title>Genome sequences of high lactate-tolerant strain Salinicoccus roseus W12 with industrial interest.</title>
        <authorList>
            <person name="Wang H."/>
            <person name="Yu B."/>
        </authorList>
    </citation>
    <scope>NUCLEOTIDE SEQUENCE [LARGE SCALE GENOMIC DNA]</scope>
    <source>
        <strain evidence="2 3">W12</strain>
    </source>
</reference>
<dbReference type="STRING" id="45670.SN16_01685"/>
<feature type="transmembrane region" description="Helical" evidence="1">
    <location>
        <begin position="144"/>
        <end position="163"/>
    </location>
</feature>